<dbReference type="RefSeq" id="WP_115057320.1">
    <property type="nucleotide sequence ID" value="NZ_UGJF01000002.1"/>
</dbReference>
<name>A0A377Q2X5_9HELI</name>
<dbReference type="AlphaFoldDB" id="A0A377Q2X5"/>
<reference evidence="1 2" key="1">
    <citation type="submission" date="2018-06" db="EMBL/GenBank/DDBJ databases">
        <authorList>
            <consortium name="Pathogen Informatics"/>
            <person name="Doyle S."/>
        </authorList>
    </citation>
    <scope>NUCLEOTIDE SEQUENCE [LARGE SCALE GENOMIC DNA]</scope>
    <source>
        <strain evidence="1 2">NCTC13156</strain>
    </source>
</reference>
<dbReference type="Proteomes" id="UP000255269">
    <property type="component" value="Unassembled WGS sequence"/>
</dbReference>
<organism evidence="1 2">
    <name type="scientific">Helicobacter pullorum</name>
    <dbReference type="NCBI Taxonomy" id="35818"/>
    <lineage>
        <taxon>Bacteria</taxon>
        <taxon>Pseudomonadati</taxon>
        <taxon>Campylobacterota</taxon>
        <taxon>Epsilonproteobacteria</taxon>
        <taxon>Campylobacterales</taxon>
        <taxon>Helicobacteraceae</taxon>
        <taxon>Helicobacter</taxon>
    </lineage>
</organism>
<accession>A0A377Q2X5</accession>
<evidence type="ECO:0000313" key="1">
    <source>
        <dbReference type="EMBL" id="STQ88919.1"/>
    </source>
</evidence>
<protein>
    <submittedName>
        <fullName evidence="1">Uncharacterized protein</fullName>
    </submittedName>
</protein>
<gene>
    <name evidence="1" type="ORF">NCTC13156_01726</name>
</gene>
<sequence>MLVKIFSIIIAFVSFSFAGVWSSMSSNGIQGAYASLDVLISTREEAIRTIWSSQINPLLQNIRNNTAEKKLLLEQISGLQKKINISQKNKIFLLEQEKKLLGKIIDIEAINKTKQ</sequence>
<dbReference type="EMBL" id="UGJF01000002">
    <property type="protein sequence ID" value="STQ88919.1"/>
    <property type="molecule type" value="Genomic_DNA"/>
</dbReference>
<evidence type="ECO:0000313" key="2">
    <source>
        <dbReference type="Proteomes" id="UP000255269"/>
    </source>
</evidence>
<proteinExistence type="predicted"/>